<dbReference type="EMBL" id="CP015839">
    <property type="protein sequence ID" value="ANG61261.1"/>
    <property type="molecule type" value="Genomic_DNA"/>
</dbReference>
<dbReference type="Proteomes" id="UP000078070">
    <property type="component" value="Chromosome"/>
</dbReference>
<evidence type="ECO:0000256" key="4">
    <source>
        <dbReference type="ARBA" id="ARBA00013673"/>
    </source>
</evidence>
<dbReference type="PANTHER" id="PTHR30027">
    <property type="entry name" value="RIBOSOMAL RNA SMALL SUBUNIT METHYLTRANSFERASE E"/>
    <property type="match status" value="1"/>
</dbReference>
<sequence length="244" mass="26992">MRIPRCHEPQPMNPGDTLLLSDNNVQHLARTLRMRAGDQVMLFNGDGSECLATATEVDKRSLQVRIESQERPSRDSALQIHIGQTLSRGERMDYAVQKATELGMARMTPLFSERCEVKLKSERQDKRLRHWQQVAISACEQSLRCTVPQLDAPEPLEHWVSNVEADLKLVLHHHSACPLGDLPRPSSIALLIGPEGGLTEAEVQLAITAGFQPVALGPRVLRTETAPVVAQAILQSYWGDLSAG</sequence>
<dbReference type="OrthoDB" id="9815641at2"/>
<dbReference type="CDD" id="cd18084">
    <property type="entry name" value="RsmE-like"/>
    <property type="match status" value="1"/>
</dbReference>
<dbReference type="AlphaFoldDB" id="A0A1A9EUE0"/>
<evidence type="ECO:0000256" key="5">
    <source>
        <dbReference type="ARBA" id="ARBA00022490"/>
    </source>
</evidence>
<dbReference type="EC" id="2.1.1.193" evidence="3 12"/>
<reference evidence="16" key="1">
    <citation type="submission" date="2016-05" db="EMBL/GenBank/DDBJ databases">
        <authorList>
            <person name="Baek K."/>
            <person name="Yang S.-J."/>
        </authorList>
    </citation>
    <scope>NUCLEOTIDE SEQUENCE [LARGE SCALE GENOMIC DNA]</scope>
    <source>
        <strain evidence="16">ST58-10</strain>
    </source>
</reference>
<comment type="catalytic activity">
    <reaction evidence="11 12">
        <text>uridine(1498) in 16S rRNA + S-adenosyl-L-methionine = N(3)-methyluridine(1498) in 16S rRNA + S-adenosyl-L-homocysteine + H(+)</text>
        <dbReference type="Rhea" id="RHEA:42920"/>
        <dbReference type="Rhea" id="RHEA-COMP:10283"/>
        <dbReference type="Rhea" id="RHEA-COMP:10284"/>
        <dbReference type="ChEBI" id="CHEBI:15378"/>
        <dbReference type="ChEBI" id="CHEBI:57856"/>
        <dbReference type="ChEBI" id="CHEBI:59789"/>
        <dbReference type="ChEBI" id="CHEBI:65315"/>
        <dbReference type="ChEBI" id="CHEBI:74502"/>
        <dbReference type="EC" id="2.1.1.193"/>
    </reaction>
</comment>
<dbReference type="RefSeq" id="WP_067377096.1">
    <property type="nucleotide sequence ID" value="NZ_CP015839.1"/>
</dbReference>
<dbReference type="InterPro" id="IPR046886">
    <property type="entry name" value="RsmE_MTase_dom"/>
</dbReference>
<proteinExistence type="inferred from homology"/>
<keyword evidence="8 12" id="KW-0808">Transferase</keyword>
<evidence type="ECO:0000256" key="12">
    <source>
        <dbReference type="PIRNR" id="PIRNR015601"/>
    </source>
</evidence>
<evidence type="ECO:0000313" key="15">
    <source>
        <dbReference type="EMBL" id="ANG61261.1"/>
    </source>
</evidence>
<dbReference type="STRING" id="1821621.A8C75_01480"/>
<evidence type="ECO:0000313" key="16">
    <source>
        <dbReference type="Proteomes" id="UP000078070"/>
    </source>
</evidence>
<dbReference type="InterPro" id="IPR046887">
    <property type="entry name" value="RsmE_PUA-like"/>
</dbReference>
<dbReference type="SUPFAM" id="SSF75217">
    <property type="entry name" value="alpha/beta knot"/>
    <property type="match status" value="1"/>
</dbReference>
<dbReference type="NCBIfam" id="TIGR00046">
    <property type="entry name" value="RsmE family RNA methyltransferase"/>
    <property type="match status" value="1"/>
</dbReference>
<accession>A0A1A9EUE0</accession>
<dbReference type="GO" id="GO:0070475">
    <property type="term" value="P:rRNA base methylation"/>
    <property type="evidence" value="ECO:0007669"/>
    <property type="project" value="TreeGrafter"/>
</dbReference>
<gene>
    <name evidence="15" type="ORF">A8C75_01480</name>
</gene>
<evidence type="ECO:0000256" key="3">
    <source>
        <dbReference type="ARBA" id="ARBA00012328"/>
    </source>
</evidence>
<feature type="domain" description="Ribosomal RNA small subunit methyltransferase E PUA-like" evidence="14">
    <location>
        <begin position="20"/>
        <end position="67"/>
    </location>
</feature>
<dbReference type="NCBIfam" id="NF008692">
    <property type="entry name" value="PRK11713.1-5"/>
    <property type="match status" value="1"/>
</dbReference>
<dbReference type="GO" id="GO:0070042">
    <property type="term" value="F:rRNA (uridine-N3-)-methyltransferase activity"/>
    <property type="evidence" value="ECO:0007669"/>
    <property type="project" value="TreeGrafter"/>
</dbReference>
<comment type="function">
    <text evidence="10 12">Specifically methylates the N3 position of the uracil ring of uridine 1498 (m3U1498) in 16S rRNA. Acts on the fully assembled 30S ribosomal subunit.</text>
</comment>
<dbReference type="KEGG" id="mars:A8C75_01480"/>
<organism evidence="15 16">
    <name type="scientific">Marinobacterium aestuarii</name>
    <dbReference type="NCBI Taxonomy" id="1821621"/>
    <lineage>
        <taxon>Bacteria</taxon>
        <taxon>Pseudomonadati</taxon>
        <taxon>Pseudomonadota</taxon>
        <taxon>Gammaproteobacteria</taxon>
        <taxon>Oceanospirillales</taxon>
        <taxon>Oceanospirillaceae</taxon>
        <taxon>Marinobacterium</taxon>
    </lineage>
</organism>
<comment type="subcellular location">
    <subcellularLocation>
        <location evidence="1 12">Cytoplasm</location>
    </subcellularLocation>
</comment>
<keyword evidence="6 12" id="KW-0698">rRNA processing</keyword>
<dbReference type="InterPro" id="IPR006700">
    <property type="entry name" value="RsmE"/>
</dbReference>
<dbReference type="PIRSF" id="PIRSF015601">
    <property type="entry name" value="MTase_slr0722"/>
    <property type="match status" value="1"/>
</dbReference>
<keyword evidence="16" id="KW-1185">Reference proteome</keyword>
<evidence type="ECO:0000256" key="1">
    <source>
        <dbReference type="ARBA" id="ARBA00004496"/>
    </source>
</evidence>
<dbReference type="SUPFAM" id="SSF88697">
    <property type="entry name" value="PUA domain-like"/>
    <property type="match status" value="1"/>
</dbReference>
<evidence type="ECO:0000256" key="11">
    <source>
        <dbReference type="ARBA" id="ARBA00047944"/>
    </source>
</evidence>
<reference evidence="15 16" key="2">
    <citation type="journal article" date="2018" name="Int. J. Syst. Evol. Microbiol.">
        <title>Marinobacterium aestuarii sp. nov., a benzene-degrading marine bacterium isolated from estuary sediment.</title>
        <authorList>
            <person name="Bae S.S."/>
            <person name="Jung J."/>
            <person name="Chung D."/>
            <person name="Baek K."/>
        </authorList>
    </citation>
    <scope>NUCLEOTIDE SEQUENCE [LARGE SCALE GENOMIC DNA]</scope>
    <source>
        <strain evidence="15 16">ST58-10</strain>
    </source>
</reference>
<evidence type="ECO:0000256" key="2">
    <source>
        <dbReference type="ARBA" id="ARBA00005528"/>
    </source>
</evidence>
<name>A0A1A9EUE0_9GAMM</name>
<evidence type="ECO:0000259" key="13">
    <source>
        <dbReference type="Pfam" id="PF04452"/>
    </source>
</evidence>
<keyword evidence="9 12" id="KW-0949">S-adenosyl-L-methionine</keyword>
<evidence type="ECO:0000256" key="6">
    <source>
        <dbReference type="ARBA" id="ARBA00022552"/>
    </source>
</evidence>
<evidence type="ECO:0000259" key="14">
    <source>
        <dbReference type="Pfam" id="PF20260"/>
    </source>
</evidence>
<dbReference type="InterPro" id="IPR029028">
    <property type="entry name" value="Alpha/beta_knot_MTases"/>
</dbReference>
<evidence type="ECO:0000256" key="9">
    <source>
        <dbReference type="ARBA" id="ARBA00022691"/>
    </source>
</evidence>
<dbReference type="InterPro" id="IPR015947">
    <property type="entry name" value="PUA-like_sf"/>
</dbReference>
<feature type="domain" description="Ribosomal RNA small subunit methyltransferase E methyltransferase" evidence="13">
    <location>
        <begin position="76"/>
        <end position="235"/>
    </location>
</feature>
<keyword evidence="5 12" id="KW-0963">Cytoplasm</keyword>
<dbReference type="Pfam" id="PF20260">
    <property type="entry name" value="PUA_4"/>
    <property type="match status" value="1"/>
</dbReference>
<evidence type="ECO:0000256" key="8">
    <source>
        <dbReference type="ARBA" id="ARBA00022679"/>
    </source>
</evidence>
<comment type="similarity">
    <text evidence="2 12">Belongs to the RNA methyltransferase RsmE family.</text>
</comment>
<evidence type="ECO:0000256" key="7">
    <source>
        <dbReference type="ARBA" id="ARBA00022603"/>
    </source>
</evidence>
<evidence type="ECO:0000256" key="10">
    <source>
        <dbReference type="ARBA" id="ARBA00025699"/>
    </source>
</evidence>
<dbReference type="InterPro" id="IPR029026">
    <property type="entry name" value="tRNA_m1G_MTases_N"/>
</dbReference>
<dbReference type="GO" id="GO:0005737">
    <property type="term" value="C:cytoplasm"/>
    <property type="evidence" value="ECO:0007669"/>
    <property type="project" value="UniProtKB-SubCell"/>
</dbReference>
<dbReference type="PANTHER" id="PTHR30027:SF3">
    <property type="entry name" value="16S RRNA (URACIL(1498)-N(3))-METHYLTRANSFERASE"/>
    <property type="match status" value="1"/>
</dbReference>
<protein>
    <recommendedName>
        <fullName evidence="4 12">Ribosomal RNA small subunit methyltransferase E</fullName>
        <ecNumber evidence="3 12">2.1.1.193</ecNumber>
    </recommendedName>
</protein>
<dbReference type="Pfam" id="PF04452">
    <property type="entry name" value="Methyltrans_RNA"/>
    <property type="match status" value="1"/>
</dbReference>
<dbReference type="Gene3D" id="2.40.240.20">
    <property type="entry name" value="Hypothetical PUA domain-like, domain 1"/>
    <property type="match status" value="1"/>
</dbReference>
<dbReference type="Gene3D" id="3.40.1280.10">
    <property type="match status" value="1"/>
</dbReference>
<keyword evidence="7 12" id="KW-0489">Methyltransferase</keyword>